<protein>
    <submittedName>
        <fullName evidence="1">Uncharacterized protein</fullName>
    </submittedName>
</protein>
<evidence type="ECO:0000313" key="1">
    <source>
        <dbReference type="EMBL" id="KKN62178.1"/>
    </source>
</evidence>
<name>A0A0F9V8J7_9ZZZZ</name>
<accession>A0A0F9V8J7</accession>
<comment type="caution">
    <text evidence="1">The sequence shown here is derived from an EMBL/GenBank/DDBJ whole genome shotgun (WGS) entry which is preliminary data.</text>
</comment>
<proteinExistence type="predicted"/>
<reference evidence="1" key="1">
    <citation type="journal article" date="2015" name="Nature">
        <title>Complex archaea that bridge the gap between prokaryotes and eukaryotes.</title>
        <authorList>
            <person name="Spang A."/>
            <person name="Saw J.H."/>
            <person name="Jorgensen S.L."/>
            <person name="Zaremba-Niedzwiedzka K."/>
            <person name="Martijn J."/>
            <person name="Lind A.E."/>
            <person name="van Eijk R."/>
            <person name="Schleper C."/>
            <person name="Guy L."/>
            <person name="Ettema T.J."/>
        </authorList>
    </citation>
    <scope>NUCLEOTIDE SEQUENCE</scope>
</reference>
<organism evidence="1">
    <name type="scientific">marine sediment metagenome</name>
    <dbReference type="NCBI Taxonomy" id="412755"/>
    <lineage>
        <taxon>unclassified sequences</taxon>
        <taxon>metagenomes</taxon>
        <taxon>ecological metagenomes</taxon>
    </lineage>
</organism>
<dbReference type="EMBL" id="LAZR01000633">
    <property type="protein sequence ID" value="KKN62178.1"/>
    <property type="molecule type" value="Genomic_DNA"/>
</dbReference>
<sequence>MKICSKCKTDISMGLTRQLDKGKYKRLKLCNKCYLVLSGLPVMPPRDAVVHDGGFKPIVRGNLYVE</sequence>
<dbReference type="AlphaFoldDB" id="A0A0F9V8J7"/>
<gene>
    <name evidence="1" type="ORF">LCGC14_0514570</name>
</gene>